<dbReference type="SUPFAM" id="SSF53300">
    <property type="entry name" value="vWA-like"/>
    <property type="match status" value="1"/>
</dbReference>
<gene>
    <name evidence="2" type="ORF">MARGE09_P2774</name>
</gene>
<dbReference type="EMBL" id="AP023086">
    <property type="protein sequence ID" value="BCD98573.1"/>
    <property type="molecule type" value="Genomic_DNA"/>
</dbReference>
<sequence length="322" mass="35704">MMSEPLFNNAAIYCQAEDLFALRPLGQKLLLGQARASQSIMAGDVRTRYKGRGMSFAEVRPYQAGDDIRTIDWRVTARTQKPYTKLFEEERERPIFLMVDMRSSMFFGSQHQFKCVYAARIAVAMAWAACAAGDRIGAMILSDHGEWDLRPKRGKNAVLALIHALVDANKQLSNPAQSSGRSLAQFIEDGKRIIRPGAMVYLISDGHDSQGINAPLCTLARHADITFMHVYDTMETQLPAKGLFTISDGENRTTVNSKAINQRYGAYFEQQQKALKTACIQAMVTGINAPVSGDLDNWLLDVLGKRSAAKHKHAMQTSGGQQ</sequence>
<accession>A0AAN1WJ33</accession>
<dbReference type="InterPro" id="IPR002881">
    <property type="entry name" value="DUF58"/>
</dbReference>
<dbReference type="PANTHER" id="PTHR33608">
    <property type="entry name" value="BLL2464 PROTEIN"/>
    <property type="match status" value="1"/>
</dbReference>
<dbReference type="Proteomes" id="UP001320119">
    <property type="component" value="Chromosome"/>
</dbReference>
<keyword evidence="3" id="KW-1185">Reference proteome</keyword>
<evidence type="ECO:0000313" key="2">
    <source>
        <dbReference type="EMBL" id="BCD98573.1"/>
    </source>
</evidence>
<dbReference type="RefSeq" id="WP_236983031.1">
    <property type="nucleotide sequence ID" value="NZ_AP023086.1"/>
</dbReference>
<protein>
    <recommendedName>
        <fullName evidence="1">DUF58 domain-containing protein</fullName>
    </recommendedName>
</protein>
<proteinExistence type="predicted"/>
<organism evidence="2 3">
    <name type="scientific">Marinagarivorans cellulosilyticus</name>
    <dbReference type="NCBI Taxonomy" id="2721545"/>
    <lineage>
        <taxon>Bacteria</taxon>
        <taxon>Pseudomonadati</taxon>
        <taxon>Pseudomonadota</taxon>
        <taxon>Gammaproteobacteria</taxon>
        <taxon>Cellvibrionales</taxon>
        <taxon>Cellvibrionaceae</taxon>
        <taxon>Marinagarivorans</taxon>
    </lineage>
</organism>
<dbReference type="KEGG" id="marq:MARGE09_P2774"/>
<dbReference type="AlphaFoldDB" id="A0AAN1WJ33"/>
<name>A0AAN1WJ33_9GAMM</name>
<feature type="domain" description="DUF58" evidence="1">
    <location>
        <begin position="58"/>
        <end position="273"/>
    </location>
</feature>
<evidence type="ECO:0000259" key="1">
    <source>
        <dbReference type="Pfam" id="PF01882"/>
    </source>
</evidence>
<dbReference type="PANTHER" id="PTHR33608:SF12">
    <property type="entry name" value="DUF58 DOMAIN-CONTAINING PROTEIN"/>
    <property type="match status" value="1"/>
</dbReference>
<evidence type="ECO:0000313" key="3">
    <source>
        <dbReference type="Proteomes" id="UP001320119"/>
    </source>
</evidence>
<reference evidence="2 3" key="1">
    <citation type="journal article" date="2022" name="IScience">
        <title>An ultrasensitive nanofiber-based assay for enzymatic hydrolysis and deep-sea microbial degradation of cellulose.</title>
        <authorList>
            <person name="Tsudome M."/>
            <person name="Tachioka M."/>
            <person name="Miyazaki M."/>
            <person name="Uchimura K."/>
            <person name="Tsuda M."/>
            <person name="Takaki Y."/>
            <person name="Deguchi S."/>
        </authorList>
    </citation>
    <scope>NUCLEOTIDE SEQUENCE [LARGE SCALE GENOMIC DNA]</scope>
    <source>
        <strain evidence="2 3">GE09</strain>
    </source>
</reference>
<dbReference type="Pfam" id="PF01882">
    <property type="entry name" value="DUF58"/>
    <property type="match status" value="1"/>
</dbReference>
<dbReference type="InterPro" id="IPR036465">
    <property type="entry name" value="vWFA_dom_sf"/>
</dbReference>